<protein>
    <submittedName>
        <fullName evidence="1">Uncharacterized protein</fullName>
    </submittedName>
</protein>
<organism evidence="1 2">
    <name type="scientific">Coptotermes formosanus</name>
    <name type="common">Formosan subterranean termite</name>
    <dbReference type="NCBI Taxonomy" id="36987"/>
    <lineage>
        <taxon>Eukaryota</taxon>
        <taxon>Metazoa</taxon>
        <taxon>Ecdysozoa</taxon>
        <taxon>Arthropoda</taxon>
        <taxon>Hexapoda</taxon>
        <taxon>Insecta</taxon>
        <taxon>Pterygota</taxon>
        <taxon>Neoptera</taxon>
        <taxon>Polyneoptera</taxon>
        <taxon>Dictyoptera</taxon>
        <taxon>Blattodea</taxon>
        <taxon>Blattoidea</taxon>
        <taxon>Termitoidae</taxon>
        <taxon>Rhinotermitidae</taxon>
        <taxon>Coptotermes</taxon>
    </lineage>
</organism>
<sequence>METCVLIPQEFSLVLTAGPAPAVPAASPAVDRNANKLPEMRVNVWTNARIPQGTLIYPFQGTIRLDKLEVYSYLDDND</sequence>
<dbReference type="AlphaFoldDB" id="A0A6L2PJX8"/>
<evidence type="ECO:0000313" key="1">
    <source>
        <dbReference type="EMBL" id="GFG30875.1"/>
    </source>
</evidence>
<evidence type="ECO:0000313" key="2">
    <source>
        <dbReference type="Proteomes" id="UP000502823"/>
    </source>
</evidence>
<accession>A0A6L2PJX8</accession>
<dbReference type="Proteomes" id="UP000502823">
    <property type="component" value="Unassembled WGS sequence"/>
</dbReference>
<feature type="non-terminal residue" evidence="1">
    <location>
        <position position="78"/>
    </location>
</feature>
<dbReference type="EMBL" id="BLKM01007509">
    <property type="protein sequence ID" value="GFG30875.1"/>
    <property type="molecule type" value="Genomic_DNA"/>
</dbReference>
<dbReference type="InParanoid" id="A0A6L2PJX8"/>
<comment type="caution">
    <text evidence="1">The sequence shown here is derived from an EMBL/GenBank/DDBJ whole genome shotgun (WGS) entry which is preliminary data.</text>
</comment>
<keyword evidence="2" id="KW-1185">Reference proteome</keyword>
<dbReference type="OrthoDB" id="3437960at2759"/>
<name>A0A6L2PJX8_COPFO</name>
<reference evidence="2" key="1">
    <citation type="submission" date="2020-01" db="EMBL/GenBank/DDBJ databases">
        <title>Draft genome sequence of the Termite Coptotermes fromosanus.</title>
        <authorList>
            <person name="Itakura S."/>
            <person name="Yosikawa Y."/>
            <person name="Umezawa K."/>
        </authorList>
    </citation>
    <scope>NUCLEOTIDE SEQUENCE [LARGE SCALE GENOMIC DNA]</scope>
</reference>
<proteinExistence type="predicted"/>
<gene>
    <name evidence="1" type="ORF">Cfor_08454</name>
</gene>